<feature type="transmembrane region" description="Helical" evidence="2">
    <location>
        <begin position="285"/>
        <end position="302"/>
    </location>
</feature>
<feature type="domain" description="DUF7495" evidence="3">
    <location>
        <begin position="756"/>
        <end position="863"/>
    </location>
</feature>
<keyword evidence="5" id="KW-1185">Reference proteome</keyword>
<dbReference type="InterPro" id="IPR055918">
    <property type="entry name" value="DUF7495"/>
</dbReference>
<feature type="domain" description="DUF7495" evidence="3">
    <location>
        <begin position="1056"/>
        <end position="1175"/>
    </location>
</feature>
<feature type="region of interest" description="Disordered" evidence="1">
    <location>
        <begin position="1"/>
        <end position="52"/>
    </location>
</feature>
<evidence type="ECO:0000259" key="3">
    <source>
        <dbReference type="Pfam" id="PF24325"/>
    </source>
</evidence>
<dbReference type="Proteomes" id="UP001530315">
    <property type="component" value="Unassembled WGS sequence"/>
</dbReference>
<feature type="region of interest" description="Disordered" evidence="1">
    <location>
        <begin position="186"/>
        <end position="209"/>
    </location>
</feature>
<protein>
    <recommendedName>
        <fullName evidence="3">DUF7495 domain-containing protein</fullName>
    </recommendedName>
</protein>
<dbReference type="EMBL" id="JALLAZ020001807">
    <property type="protein sequence ID" value="KAL3763218.1"/>
    <property type="molecule type" value="Genomic_DNA"/>
</dbReference>
<gene>
    <name evidence="4" type="ORF">ACHAW5_005178</name>
</gene>
<evidence type="ECO:0000256" key="2">
    <source>
        <dbReference type="SAM" id="Phobius"/>
    </source>
</evidence>
<keyword evidence="2" id="KW-0472">Membrane</keyword>
<evidence type="ECO:0000313" key="5">
    <source>
        <dbReference type="Proteomes" id="UP001530315"/>
    </source>
</evidence>
<evidence type="ECO:0000313" key="4">
    <source>
        <dbReference type="EMBL" id="KAL3763218.1"/>
    </source>
</evidence>
<organism evidence="4 5">
    <name type="scientific">Stephanodiscus triporus</name>
    <dbReference type="NCBI Taxonomy" id="2934178"/>
    <lineage>
        <taxon>Eukaryota</taxon>
        <taxon>Sar</taxon>
        <taxon>Stramenopiles</taxon>
        <taxon>Ochrophyta</taxon>
        <taxon>Bacillariophyta</taxon>
        <taxon>Coscinodiscophyceae</taxon>
        <taxon>Thalassiosirophycidae</taxon>
        <taxon>Stephanodiscales</taxon>
        <taxon>Stephanodiscaceae</taxon>
        <taxon>Stephanodiscus</taxon>
    </lineage>
</organism>
<evidence type="ECO:0000256" key="1">
    <source>
        <dbReference type="SAM" id="MobiDB-lite"/>
    </source>
</evidence>
<feature type="compositionally biased region" description="Low complexity" evidence="1">
    <location>
        <begin position="1020"/>
        <end position="1041"/>
    </location>
</feature>
<feature type="compositionally biased region" description="Low complexity" evidence="1">
    <location>
        <begin position="199"/>
        <end position="209"/>
    </location>
</feature>
<feature type="compositionally biased region" description="Basic and acidic residues" evidence="1">
    <location>
        <begin position="16"/>
        <end position="28"/>
    </location>
</feature>
<feature type="domain" description="DUF7495" evidence="3">
    <location>
        <begin position="481"/>
        <end position="580"/>
    </location>
</feature>
<keyword evidence="2" id="KW-1133">Transmembrane helix</keyword>
<reference evidence="4 5" key="1">
    <citation type="submission" date="2024-10" db="EMBL/GenBank/DDBJ databases">
        <title>Updated reference genomes for cyclostephanoid diatoms.</title>
        <authorList>
            <person name="Roberts W.R."/>
            <person name="Alverson A.J."/>
        </authorList>
    </citation>
    <scope>NUCLEOTIDE SEQUENCE [LARGE SCALE GENOMIC DNA]</scope>
    <source>
        <strain evidence="4 5">AJA276-08</strain>
    </source>
</reference>
<feature type="domain" description="DUF7495" evidence="3">
    <location>
        <begin position="617"/>
        <end position="720"/>
    </location>
</feature>
<dbReference type="Pfam" id="PF24325">
    <property type="entry name" value="DUF7495"/>
    <property type="match status" value="7"/>
</dbReference>
<name>A0ABD3MH18_9STRA</name>
<accession>A0ABD3MH18</accession>
<feature type="region of interest" description="Disordered" evidence="1">
    <location>
        <begin position="71"/>
        <end position="119"/>
    </location>
</feature>
<comment type="caution">
    <text evidence="4">The sequence shown here is derived from an EMBL/GenBank/DDBJ whole genome shotgun (WGS) entry which is preliminary data.</text>
</comment>
<feature type="compositionally biased region" description="Gly residues" evidence="1">
    <location>
        <begin position="109"/>
        <end position="118"/>
    </location>
</feature>
<feature type="region of interest" description="Disordered" evidence="1">
    <location>
        <begin position="1015"/>
        <end position="1041"/>
    </location>
</feature>
<sequence>MAGAVRCRLAGHTQRRSRELSRGEEQSKSRGGINVSLPSMSDVAAEGGDGFEESVDDDLAVAAAVAASYTIDGGDDSVGGKDEASHVAADAEEGTVASHNSNSSRSKSGKGGGRGGGSKVLELSAKTTKIMSAYQEYLSEIATEFPVEDDEEYYSAGRGDSGMDRAATTSVAAARDRVRESYENQMLLEEREEEEEGESSYPSVKPSSYPSVKPGDFDLVRGWNYTHDGLRHSSPSGGVAIDRYGAGDYLGGGGGNIFADDMLYAMGRQRYVVHPCLRSKRVRRGICLMVAFFAILGISIGISRRNKDGDLQELEGMMDDAQSDESDPSHPIKFDRTTGWHGRTYTEALIFCGSRPGGYLICPYEAICPGGPDTEPLLGYATGGDANGDANGDLRSRWVPLLDGPNSWVQVGRQNSCIQYFDMHGTSPEWGINGNDNDVETQEIICCKADNFNTPHFNAMVLIDYQTMMFDAATKQFLPHMFDKSTGWEGTTYEAAETFCSSAIHGYGLCPYEGICPMGKDSEPIISYQEGKSVWVPIIAPDAHHEFAQISANKPCFRYSDLYGSETTWPSGNTSFVTCCASSGLDLAQDEASESGELASTEDASIYMAAAMTFLPKWYNRESGWSGSTYIDAIQFCSDSASNYELCPYYAICPLGLGSQPLGGYREEPSGSWVPFSDRPNLWVQTSGKSEFGGPCVPSEQVGFTGGVDEEIMTRHVACCVVSSSIDSGSTTDEAAGPTQTGTESSFAIEKYQPLWRDRSRGWDGQTYQEALEYCDSIGHYTLCPYVAICPMGPGHKPVSGSNEGSELKWVPILDNTNDWVYLSVQDGLQEACLPWSASHDALPEWGVTGHDNEELTRNIVCCVIQDTVTPTNEAAIEIEAPPDTGTAMSEEQTSLMYQTATERYHPIWFNRSKGWHGQTSTEAFRFCLDFSNRIPCPYAAICPMGVGSIPLGGYKDEVNETWVPIGDAPNSWVLLSNTTSCAQYSHLYKDPPPWGETGEGNEEITRHIACCSAPPPSASPSASPSATPMATPSATSNTPPLTEQEQAAMDFYNAKWYGRGEGYQGTTYAESVNFCNQIAGMKLCPLVAYCPSGPTREADGRPLYLQQPAFEGEQWAPIASTNNDDDTYVLVGKISDNPTTTCHTYRDFNEEGLPQWVVDGSHPEFKEHILCCKDSTYVSPGMAPVTNSSPIATESPTINIQPKWLSLDDGWFGGSHADAEAFCNHLEGRQLCPYAAYCPLGPSQPVSSGHTTDISAEGEQWAPFLFGVDNPNHWVMVGQKDENSATTCYSHEELEGTAPEWGLTSDMPEIKKYIMCCVVN</sequence>
<feature type="domain" description="DUF7495" evidence="3">
    <location>
        <begin position="333"/>
        <end position="448"/>
    </location>
</feature>
<keyword evidence="2" id="KW-0812">Transmembrane</keyword>
<feature type="domain" description="DUF7495" evidence="3">
    <location>
        <begin position="909"/>
        <end position="1013"/>
    </location>
</feature>
<proteinExistence type="predicted"/>
<feature type="domain" description="DUF7495" evidence="3">
    <location>
        <begin position="1204"/>
        <end position="1318"/>
    </location>
</feature>